<organism evidence="2 3">
    <name type="scientific">Elysia crispata</name>
    <name type="common">lettuce slug</name>
    <dbReference type="NCBI Taxonomy" id="231223"/>
    <lineage>
        <taxon>Eukaryota</taxon>
        <taxon>Metazoa</taxon>
        <taxon>Spiralia</taxon>
        <taxon>Lophotrochozoa</taxon>
        <taxon>Mollusca</taxon>
        <taxon>Gastropoda</taxon>
        <taxon>Heterobranchia</taxon>
        <taxon>Euthyneura</taxon>
        <taxon>Panpulmonata</taxon>
        <taxon>Sacoglossa</taxon>
        <taxon>Placobranchoidea</taxon>
        <taxon>Plakobranchidae</taxon>
        <taxon>Elysia</taxon>
    </lineage>
</organism>
<evidence type="ECO:0000313" key="3">
    <source>
        <dbReference type="Proteomes" id="UP001283361"/>
    </source>
</evidence>
<dbReference type="AlphaFoldDB" id="A0AAE0Y943"/>
<proteinExistence type="predicted"/>
<evidence type="ECO:0000256" key="1">
    <source>
        <dbReference type="SAM" id="MobiDB-lite"/>
    </source>
</evidence>
<accession>A0AAE0Y943</accession>
<protein>
    <submittedName>
        <fullName evidence="2">Uncharacterized protein</fullName>
    </submittedName>
</protein>
<evidence type="ECO:0000313" key="2">
    <source>
        <dbReference type="EMBL" id="KAK3737171.1"/>
    </source>
</evidence>
<reference evidence="2" key="1">
    <citation type="journal article" date="2023" name="G3 (Bethesda)">
        <title>A reference genome for the long-term kleptoplast-retaining sea slug Elysia crispata morphotype clarki.</title>
        <authorList>
            <person name="Eastman K.E."/>
            <person name="Pendleton A.L."/>
            <person name="Shaikh M.A."/>
            <person name="Suttiyut T."/>
            <person name="Ogas R."/>
            <person name="Tomko P."/>
            <person name="Gavelis G."/>
            <person name="Widhalm J.R."/>
            <person name="Wisecaver J.H."/>
        </authorList>
    </citation>
    <scope>NUCLEOTIDE SEQUENCE</scope>
    <source>
        <strain evidence="2">ECLA1</strain>
    </source>
</reference>
<sequence length="125" mass="14351">MYVGSGELGKENKSGRRTSGIRLGSHADRPPPPHPNLPLSAWCKYERDETDKNKRGQLYQRARVRRRQRPMTQAGRFTLVYRPGEGWDAAGHGQIENSCLAELKGMRQILSKDRLRVLQLRQIEN</sequence>
<keyword evidence="3" id="KW-1185">Reference proteome</keyword>
<gene>
    <name evidence="2" type="ORF">RRG08_016475</name>
</gene>
<feature type="region of interest" description="Disordered" evidence="1">
    <location>
        <begin position="1"/>
        <end position="38"/>
    </location>
</feature>
<dbReference type="Proteomes" id="UP001283361">
    <property type="component" value="Unassembled WGS sequence"/>
</dbReference>
<name>A0AAE0Y943_9GAST</name>
<comment type="caution">
    <text evidence="2">The sequence shown here is derived from an EMBL/GenBank/DDBJ whole genome shotgun (WGS) entry which is preliminary data.</text>
</comment>
<dbReference type="EMBL" id="JAWDGP010006665">
    <property type="protein sequence ID" value="KAK3737171.1"/>
    <property type="molecule type" value="Genomic_DNA"/>
</dbReference>